<evidence type="ECO:0000313" key="3">
    <source>
        <dbReference type="Proteomes" id="UP000826271"/>
    </source>
</evidence>
<dbReference type="AlphaFoldDB" id="A0AAV6WVU7"/>
<protein>
    <submittedName>
        <fullName evidence="2">Uncharacterized protein</fullName>
    </submittedName>
</protein>
<gene>
    <name evidence="2" type="ORF">BUALT_Bualt10G0000100</name>
</gene>
<accession>A0AAV6WVU7</accession>
<dbReference type="EMBL" id="WHWC01000010">
    <property type="protein sequence ID" value="KAG8374488.1"/>
    <property type="molecule type" value="Genomic_DNA"/>
</dbReference>
<reference evidence="2" key="1">
    <citation type="submission" date="2019-10" db="EMBL/GenBank/DDBJ databases">
        <authorList>
            <person name="Zhang R."/>
            <person name="Pan Y."/>
            <person name="Wang J."/>
            <person name="Ma R."/>
            <person name="Yu S."/>
        </authorList>
    </citation>
    <scope>NUCLEOTIDE SEQUENCE</scope>
    <source>
        <strain evidence="2">LA-IB0</strain>
        <tissue evidence="2">Leaf</tissue>
    </source>
</reference>
<sequence length="341" mass="39198">MYNNFKATFKGVKLKQLFWKAASTYNVRQHLRIMSETQRMYPKKGSKQTSYEWLNVIHAAHWARWYSPSRTKCDVLVNNITESFNSIILTARELHIIEMFEWIRKKCMTRIQIKRQGMEKYAGILVGYPCCHDLASIASLRLDIENYVNDCFKKDTYLRVYSHMVNPVPGMHDFEESVLGIVDPPHIRILPGRPRKVRRRDGNDIRGPSVSRKGLTHTCSICGLQGHNKSGHHKHTRQSQMPPQATDEDAYMPHTNSEMPPQSATNHSTANPPPQSKTGTSTEISSIPTREKPNCIPTGEKANWIPIKGKTTYMEANRNICFKSDAIYCIPTSEKCWELFE</sequence>
<feature type="region of interest" description="Disordered" evidence="1">
    <location>
        <begin position="193"/>
        <end position="212"/>
    </location>
</feature>
<dbReference type="PANTHER" id="PTHR31973">
    <property type="entry name" value="POLYPROTEIN, PUTATIVE-RELATED"/>
    <property type="match status" value="1"/>
</dbReference>
<keyword evidence="3" id="KW-1185">Reference proteome</keyword>
<evidence type="ECO:0000256" key="1">
    <source>
        <dbReference type="SAM" id="MobiDB-lite"/>
    </source>
</evidence>
<name>A0AAV6WVU7_9LAMI</name>
<evidence type="ECO:0000313" key="2">
    <source>
        <dbReference type="EMBL" id="KAG8374488.1"/>
    </source>
</evidence>
<dbReference type="Proteomes" id="UP000826271">
    <property type="component" value="Unassembled WGS sequence"/>
</dbReference>
<proteinExistence type="predicted"/>
<dbReference type="PANTHER" id="PTHR31973:SF187">
    <property type="entry name" value="MUTATOR TRANSPOSASE MUDRA PROTEIN"/>
    <property type="match status" value="1"/>
</dbReference>
<organism evidence="2 3">
    <name type="scientific">Buddleja alternifolia</name>
    <dbReference type="NCBI Taxonomy" id="168488"/>
    <lineage>
        <taxon>Eukaryota</taxon>
        <taxon>Viridiplantae</taxon>
        <taxon>Streptophyta</taxon>
        <taxon>Embryophyta</taxon>
        <taxon>Tracheophyta</taxon>
        <taxon>Spermatophyta</taxon>
        <taxon>Magnoliopsida</taxon>
        <taxon>eudicotyledons</taxon>
        <taxon>Gunneridae</taxon>
        <taxon>Pentapetalae</taxon>
        <taxon>asterids</taxon>
        <taxon>lamiids</taxon>
        <taxon>Lamiales</taxon>
        <taxon>Scrophulariaceae</taxon>
        <taxon>Buddlejeae</taxon>
        <taxon>Buddleja</taxon>
    </lineage>
</organism>
<comment type="caution">
    <text evidence="2">The sequence shown here is derived from an EMBL/GenBank/DDBJ whole genome shotgun (WGS) entry which is preliminary data.</text>
</comment>
<feature type="compositionally biased region" description="Polar residues" evidence="1">
    <location>
        <begin position="254"/>
        <end position="288"/>
    </location>
</feature>
<feature type="region of interest" description="Disordered" evidence="1">
    <location>
        <begin position="226"/>
        <end position="298"/>
    </location>
</feature>